<comment type="catalytic activity">
    <reaction evidence="9">
        <text>S-methyl-5'-thioadenosine + phosphate = 5-(methylsulfanyl)-alpha-D-ribose 1-phosphate + adenine</text>
        <dbReference type="Rhea" id="RHEA:11852"/>
        <dbReference type="ChEBI" id="CHEBI:16708"/>
        <dbReference type="ChEBI" id="CHEBI:17509"/>
        <dbReference type="ChEBI" id="CHEBI:43474"/>
        <dbReference type="ChEBI" id="CHEBI:58533"/>
        <dbReference type="EC" id="2.4.2.28"/>
    </reaction>
    <physiologicalReaction direction="left-to-right" evidence="9">
        <dbReference type="Rhea" id="RHEA:11853"/>
    </physiologicalReaction>
</comment>
<dbReference type="GO" id="GO:0005507">
    <property type="term" value="F:copper ion binding"/>
    <property type="evidence" value="ECO:0007669"/>
    <property type="project" value="TreeGrafter"/>
</dbReference>
<comment type="catalytic activity">
    <reaction evidence="7">
        <text>adenosine + H2O + H(+) = inosine + NH4(+)</text>
        <dbReference type="Rhea" id="RHEA:24408"/>
        <dbReference type="ChEBI" id="CHEBI:15377"/>
        <dbReference type="ChEBI" id="CHEBI:15378"/>
        <dbReference type="ChEBI" id="CHEBI:16335"/>
        <dbReference type="ChEBI" id="CHEBI:17596"/>
        <dbReference type="ChEBI" id="CHEBI:28938"/>
        <dbReference type="EC" id="3.5.4.4"/>
    </reaction>
    <physiologicalReaction direction="left-to-right" evidence="7">
        <dbReference type="Rhea" id="RHEA:24409"/>
    </physiologicalReaction>
</comment>
<dbReference type="InterPro" id="IPR038371">
    <property type="entry name" value="Cu_polyphenol_OxRdtase_sf"/>
</dbReference>
<evidence type="ECO:0000256" key="2">
    <source>
        <dbReference type="ARBA" id="ARBA00007353"/>
    </source>
</evidence>
<dbReference type="Proteomes" id="UP000779900">
    <property type="component" value="Unassembled WGS sequence"/>
</dbReference>
<accession>A0A937XEZ5</accession>
<dbReference type="InterPro" id="IPR011324">
    <property type="entry name" value="Cytotoxic_necrot_fac-like_cat"/>
</dbReference>
<dbReference type="PANTHER" id="PTHR30616:SF2">
    <property type="entry name" value="PURINE NUCLEOSIDE PHOSPHORYLASE LACC1"/>
    <property type="match status" value="1"/>
</dbReference>
<dbReference type="EMBL" id="VGIR01000094">
    <property type="protein sequence ID" value="MBM3332495.1"/>
    <property type="molecule type" value="Genomic_DNA"/>
</dbReference>
<keyword evidence="5" id="KW-0378">Hydrolase</keyword>
<gene>
    <name evidence="11" type="primary">pgeF</name>
    <name evidence="11" type="ORF">FJY68_11720</name>
</gene>
<dbReference type="Gene3D" id="3.60.140.10">
    <property type="entry name" value="CNF1/YfiH-like putative cysteine hydrolases"/>
    <property type="match status" value="1"/>
</dbReference>
<evidence type="ECO:0000256" key="7">
    <source>
        <dbReference type="ARBA" id="ARBA00047989"/>
    </source>
</evidence>
<evidence type="ECO:0000256" key="10">
    <source>
        <dbReference type="RuleBase" id="RU361274"/>
    </source>
</evidence>
<comment type="similarity">
    <text evidence="2 10">Belongs to the purine nucleoside phosphorylase YfiH/LACC1 family.</text>
</comment>
<dbReference type="GO" id="GO:0017061">
    <property type="term" value="F:S-methyl-5-thioadenosine phosphorylase activity"/>
    <property type="evidence" value="ECO:0007669"/>
    <property type="project" value="UniProtKB-EC"/>
</dbReference>
<evidence type="ECO:0000256" key="9">
    <source>
        <dbReference type="ARBA" id="ARBA00049893"/>
    </source>
</evidence>
<evidence type="ECO:0000256" key="3">
    <source>
        <dbReference type="ARBA" id="ARBA00022679"/>
    </source>
</evidence>
<sequence>MNSADGVEYYEFSPDPRLLLAFFTRRGGVSRGDYESLNTSFAVGDETPDVAENLERCRKTSELASIVTVKQTHSDTVLHIADERTPAETLEGDACITDRAGLGLGLKVADCLPVYIYAANSSCIGIAHCGWRGTAARLAEKTAREMSRRSSVPLSNLRFALGPCICPDCYEVNEDVLGAFGKSFPVPGKFFSAAVETAAVRQSPYASRHSPVARYRLDIRAANRWLLRDLGLTEARGLELCTREHEDQFYSARRDRVTGRNLAVIALL</sequence>
<dbReference type="GO" id="GO:0016787">
    <property type="term" value="F:hydrolase activity"/>
    <property type="evidence" value="ECO:0007669"/>
    <property type="project" value="UniProtKB-KW"/>
</dbReference>
<evidence type="ECO:0000256" key="1">
    <source>
        <dbReference type="ARBA" id="ARBA00000553"/>
    </source>
</evidence>
<organism evidence="11 12">
    <name type="scientific">candidate division WOR-3 bacterium</name>
    <dbReference type="NCBI Taxonomy" id="2052148"/>
    <lineage>
        <taxon>Bacteria</taxon>
        <taxon>Bacteria division WOR-3</taxon>
    </lineage>
</organism>
<comment type="caution">
    <text evidence="11">The sequence shown here is derived from an EMBL/GenBank/DDBJ whole genome shotgun (WGS) entry which is preliminary data.</text>
</comment>
<dbReference type="Pfam" id="PF02578">
    <property type="entry name" value="Cu-oxidase_4"/>
    <property type="match status" value="1"/>
</dbReference>
<comment type="catalytic activity">
    <reaction evidence="8">
        <text>adenosine + phosphate = alpha-D-ribose 1-phosphate + adenine</text>
        <dbReference type="Rhea" id="RHEA:27642"/>
        <dbReference type="ChEBI" id="CHEBI:16335"/>
        <dbReference type="ChEBI" id="CHEBI:16708"/>
        <dbReference type="ChEBI" id="CHEBI:43474"/>
        <dbReference type="ChEBI" id="CHEBI:57720"/>
        <dbReference type="EC" id="2.4.2.1"/>
    </reaction>
    <physiologicalReaction direction="left-to-right" evidence="8">
        <dbReference type="Rhea" id="RHEA:27643"/>
    </physiologicalReaction>
</comment>
<dbReference type="InterPro" id="IPR003730">
    <property type="entry name" value="Cu_polyphenol_OxRdtase"/>
</dbReference>
<name>A0A937XEZ5_UNCW3</name>
<dbReference type="PANTHER" id="PTHR30616">
    <property type="entry name" value="UNCHARACTERIZED PROTEIN YFIH"/>
    <property type="match status" value="1"/>
</dbReference>
<evidence type="ECO:0000256" key="8">
    <source>
        <dbReference type="ARBA" id="ARBA00048968"/>
    </source>
</evidence>
<evidence type="ECO:0000313" key="12">
    <source>
        <dbReference type="Proteomes" id="UP000779900"/>
    </source>
</evidence>
<dbReference type="AlphaFoldDB" id="A0A937XEZ5"/>
<dbReference type="SUPFAM" id="SSF64438">
    <property type="entry name" value="CNF1/YfiH-like putative cysteine hydrolases"/>
    <property type="match status" value="1"/>
</dbReference>
<dbReference type="CDD" id="cd16833">
    <property type="entry name" value="YfiH"/>
    <property type="match status" value="1"/>
</dbReference>
<evidence type="ECO:0000256" key="6">
    <source>
        <dbReference type="ARBA" id="ARBA00022833"/>
    </source>
</evidence>
<keyword evidence="4" id="KW-0479">Metal-binding</keyword>
<proteinExistence type="inferred from homology"/>
<evidence type="ECO:0000256" key="5">
    <source>
        <dbReference type="ARBA" id="ARBA00022801"/>
    </source>
</evidence>
<evidence type="ECO:0000313" key="11">
    <source>
        <dbReference type="EMBL" id="MBM3332495.1"/>
    </source>
</evidence>
<keyword evidence="3" id="KW-0808">Transferase</keyword>
<keyword evidence="6" id="KW-0862">Zinc</keyword>
<comment type="catalytic activity">
    <reaction evidence="1">
        <text>inosine + phosphate = alpha-D-ribose 1-phosphate + hypoxanthine</text>
        <dbReference type="Rhea" id="RHEA:27646"/>
        <dbReference type="ChEBI" id="CHEBI:17368"/>
        <dbReference type="ChEBI" id="CHEBI:17596"/>
        <dbReference type="ChEBI" id="CHEBI:43474"/>
        <dbReference type="ChEBI" id="CHEBI:57720"/>
        <dbReference type="EC" id="2.4.2.1"/>
    </reaction>
    <physiologicalReaction direction="left-to-right" evidence="1">
        <dbReference type="Rhea" id="RHEA:27647"/>
    </physiologicalReaction>
</comment>
<protein>
    <recommendedName>
        <fullName evidence="10">Purine nucleoside phosphorylase</fullName>
    </recommendedName>
</protein>
<dbReference type="NCBIfam" id="TIGR00726">
    <property type="entry name" value="peptidoglycan editing factor PgeF"/>
    <property type="match status" value="1"/>
</dbReference>
<reference evidence="11" key="1">
    <citation type="submission" date="2019-03" db="EMBL/GenBank/DDBJ databases">
        <title>Lake Tanganyika Metagenome-Assembled Genomes (MAGs).</title>
        <authorList>
            <person name="Tran P."/>
        </authorList>
    </citation>
    <scope>NUCLEOTIDE SEQUENCE</scope>
    <source>
        <strain evidence="11">K_DeepCast_150m_m2_040</strain>
    </source>
</reference>
<evidence type="ECO:0000256" key="4">
    <source>
        <dbReference type="ARBA" id="ARBA00022723"/>
    </source>
</evidence>